<name>A0AAE1AI99_9GAST</name>
<dbReference type="EMBL" id="JAWDGP010001847">
    <property type="protein sequence ID" value="KAK3787631.1"/>
    <property type="molecule type" value="Genomic_DNA"/>
</dbReference>
<evidence type="ECO:0000313" key="2">
    <source>
        <dbReference type="Proteomes" id="UP001283361"/>
    </source>
</evidence>
<proteinExistence type="predicted"/>
<gene>
    <name evidence="1" type="ORF">RRG08_031864</name>
</gene>
<dbReference type="AlphaFoldDB" id="A0AAE1AI99"/>
<protein>
    <submittedName>
        <fullName evidence="1">Uncharacterized protein</fullName>
    </submittedName>
</protein>
<organism evidence="1 2">
    <name type="scientific">Elysia crispata</name>
    <name type="common">lettuce slug</name>
    <dbReference type="NCBI Taxonomy" id="231223"/>
    <lineage>
        <taxon>Eukaryota</taxon>
        <taxon>Metazoa</taxon>
        <taxon>Spiralia</taxon>
        <taxon>Lophotrochozoa</taxon>
        <taxon>Mollusca</taxon>
        <taxon>Gastropoda</taxon>
        <taxon>Heterobranchia</taxon>
        <taxon>Euthyneura</taxon>
        <taxon>Panpulmonata</taxon>
        <taxon>Sacoglossa</taxon>
        <taxon>Placobranchoidea</taxon>
        <taxon>Plakobranchidae</taxon>
        <taxon>Elysia</taxon>
    </lineage>
</organism>
<sequence>MPLKVMSGPMSVYVCSQECLKSLNHASQGNVQTHGLMSVYVCTLDCAKSLSHDSQLDVNSVALFPGLSKISEL</sequence>
<reference evidence="1" key="1">
    <citation type="journal article" date="2023" name="G3 (Bethesda)">
        <title>A reference genome for the long-term kleptoplast-retaining sea slug Elysia crispata morphotype clarki.</title>
        <authorList>
            <person name="Eastman K.E."/>
            <person name="Pendleton A.L."/>
            <person name="Shaikh M.A."/>
            <person name="Suttiyut T."/>
            <person name="Ogas R."/>
            <person name="Tomko P."/>
            <person name="Gavelis G."/>
            <person name="Widhalm J.R."/>
            <person name="Wisecaver J.H."/>
        </authorList>
    </citation>
    <scope>NUCLEOTIDE SEQUENCE</scope>
    <source>
        <strain evidence="1">ECLA1</strain>
    </source>
</reference>
<dbReference type="Proteomes" id="UP001283361">
    <property type="component" value="Unassembled WGS sequence"/>
</dbReference>
<comment type="caution">
    <text evidence="1">The sequence shown here is derived from an EMBL/GenBank/DDBJ whole genome shotgun (WGS) entry which is preliminary data.</text>
</comment>
<keyword evidence="2" id="KW-1185">Reference proteome</keyword>
<evidence type="ECO:0000313" key="1">
    <source>
        <dbReference type="EMBL" id="KAK3787631.1"/>
    </source>
</evidence>
<accession>A0AAE1AI99</accession>